<accession>A0AAJ6AGT9</accession>
<evidence type="ECO:0000313" key="3">
    <source>
        <dbReference type="Proteomes" id="UP001224674"/>
    </source>
</evidence>
<organism evidence="2 3">
    <name type="scientific">Auritidibacter ignavus</name>
    <dbReference type="NCBI Taxonomy" id="678932"/>
    <lineage>
        <taxon>Bacteria</taxon>
        <taxon>Bacillati</taxon>
        <taxon>Actinomycetota</taxon>
        <taxon>Actinomycetes</taxon>
        <taxon>Micrococcales</taxon>
        <taxon>Micrococcaceae</taxon>
        <taxon>Auritidibacter</taxon>
    </lineage>
</organism>
<dbReference type="Pfam" id="PF06013">
    <property type="entry name" value="WXG100"/>
    <property type="match status" value="1"/>
</dbReference>
<dbReference type="Proteomes" id="UP001224674">
    <property type="component" value="Chromosome"/>
</dbReference>
<dbReference type="AlphaFoldDB" id="A0AAJ6AGT9"/>
<dbReference type="InterPro" id="IPR010310">
    <property type="entry name" value="T7SS_ESAT-6-like"/>
</dbReference>
<dbReference type="GeneID" id="83696649"/>
<proteinExistence type="inferred from homology"/>
<dbReference type="EMBL" id="CP122566">
    <property type="protein sequence ID" value="WGH92029.1"/>
    <property type="molecule type" value="Genomic_DNA"/>
</dbReference>
<dbReference type="Gene3D" id="1.10.287.1060">
    <property type="entry name" value="ESAT-6-like"/>
    <property type="match status" value="1"/>
</dbReference>
<protein>
    <recommendedName>
        <fullName evidence="1">ESAT-6-like protein</fullName>
    </recommendedName>
</protein>
<evidence type="ECO:0000256" key="1">
    <source>
        <dbReference type="RuleBase" id="RU362001"/>
    </source>
</evidence>
<keyword evidence="3" id="KW-1185">Reference proteome</keyword>
<comment type="similarity">
    <text evidence="1">Belongs to the WXG100 family.</text>
</comment>
<sequence>MAIVQIDTDDLLAKSRQVETSVGRLQTEVNTMESHLRQLEGTWKGQASENFQTLLSEWRAVQARVEESLSSIREAMSQAATQYLNTETSNASMFRG</sequence>
<evidence type="ECO:0000313" key="2">
    <source>
        <dbReference type="EMBL" id="WGH92029.1"/>
    </source>
</evidence>
<dbReference type="InterPro" id="IPR036689">
    <property type="entry name" value="ESAT-6-like_sf"/>
</dbReference>
<gene>
    <name evidence="2" type="ORF">QDX21_06645</name>
</gene>
<name>A0AAJ6AGT9_9MICC</name>
<reference evidence="2 3" key="1">
    <citation type="submission" date="2023-03" db="EMBL/GenBank/DDBJ databases">
        <title>Complete genome sequences of several Auritidibacter ignavus strains isolated from ear infections.</title>
        <authorList>
            <person name="Baehr T."/>
            <person name="Baumhoegger A.M."/>
        </authorList>
    </citation>
    <scope>NUCLEOTIDE SEQUENCE [LARGE SCALE GENOMIC DNA]</scope>
    <source>
        <strain evidence="2 3">BABAE-6</strain>
    </source>
</reference>
<dbReference type="RefSeq" id="WP_110099423.1">
    <property type="nucleotide sequence ID" value="NZ_CP122561.1"/>
</dbReference>
<dbReference type="SUPFAM" id="SSF140453">
    <property type="entry name" value="EsxAB dimer-like"/>
    <property type="match status" value="1"/>
</dbReference>
<dbReference type="NCBIfam" id="TIGR03930">
    <property type="entry name" value="WXG100_ESAT6"/>
    <property type="match status" value="1"/>
</dbReference>